<evidence type="ECO:0008006" key="3">
    <source>
        <dbReference type="Google" id="ProtNLM"/>
    </source>
</evidence>
<reference evidence="1 2" key="1">
    <citation type="submission" date="2023-03" db="EMBL/GenBank/DDBJ databases">
        <title>Complete genome sequence of Tepidibacter sp. SWIR-1, isolated from a deep-sea hydrothermal vent.</title>
        <authorList>
            <person name="Li X."/>
        </authorList>
    </citation>
    <scope>NUCLEOTIDE SEQUENCE [LARGE SCALE GENOMIC DNA]</scope>
    <source>
        <strain evidence="1 2">SWIR-1</strain>
    </source>
</reference>
<dbReference type="EMBL" id="CP120733">
    <property type="protein sequence ID" value="WFD11980.1"/>
    <property type="molecule type" value="Genomic_DNA"/>
</dbReference>
<dbReference type="RefSeq" id="WP_277734212.1">
    <property type="nucleotide sequence ID" value="NZ_CP120733.1"/>
</dbReference>
<accession>A0ABY8EIX4</accession>
<evidence type="ECO:0000313" key="2">
    <source>
        <dbReference type="Proteomes" id="UP001222800"/>
    </source>
</evidence>
<evidence type="ECO:0000313" key="1">
    <source>
        <dbReference type="EMBL" id="WFD11980.1"/>
    </source>
</evidence>
<protein>
    <recommendedName>
        <fullName evidence="3">Transcriptional regulator</fullName>
    </recommendedName>
</protein>
<dbReference type="Proteomes" id="UP001222800">
    <property type="component" value="Chromosome"/>
</dbReference>
<name>A0ABY8EIX4_9FIRM</name>
<sequence>MKPNVKKLKQLVDNNFNGNKSAFANEIGVDRGQVSKILKDGTCAGSQFYGGLFVYCEKEKLNFKEFIFLPNNVKKINKTNRTA</sequence>
<proteinExistence type="predicted"/>
<keyword evidence="2" id="KW-1185">Reference proteome</keyword>
<organism evidence="1 2">
    <name type="scientific">Tepidibacter hydrothermalis</name>
    <dbReference type="NCBI Taxonomy" id="3036126"/>
    <lineage>
        <taxon>Bacteria</taxon>
        <taxon>Bacillati</taxon>
        <taxon>Bacillota</taxon>
        <taxon>Clostridia</taxon>
        <taxon>Peptostreptococcales</taxon>
        <taxon>Peptostreptococcaceae</taxon>
        <taxon>Tepidibacter</taxon>
    </lineage>
</organism>
<gene>
    <name evidence="1" type="ORF">P4S50_07855</name>
</gene>